<evidence type="ECO:0000313" key="1">
    <source>
        <dbReference type="EMBL" id="MDK2126556.1"/>
    </source>
</evidence>
<sequence>MSGNDLPVAGWYGKIPALADFASRRLDPAFVTAWDGWLRASLLVSKEKLGQAWLDRYLTARVWRFLLTPGVCGNAAYIGVMMPSVDGVGRYYPFTICAPISPPWTARFARAEGMGWFSQVERVALEALSQNLSPDHIDEALLRCGLPRALPEDAQLDDTVSQLADAWRLRPNAITQMGLKGAHSLGDLFLSMGRTTFGRMSEGKSLWWTDAPEFAMPILLRFDGMPPPHAFAQFLLLRPGEPEASQSVMAGY</sequence>
<dbReference type="EMBL" id="JARRAF010000041">
    <property type="protein sequence ID" value="MDK2126556.1"/>
    <property type="molecule type" value="Genomic_DNA"/>
</dbReference>
<evidence type="ECO:0000313" key="2">
    <source>
        <dbReference type="Proteomes" id="UP001172778"/>
    </source>
</evidence>
<dbReference type="Proteomes" id="UP001172778">
    <property type="component" value="Unassembled WGS sequence"/>
</dbReference>
<dbReference type="InterPro" id="IPR038225">
    <property type="entry name" value="TagF_sf"/>
</dbReference>
<keyword evidence="2" id="KW-1185">Reference proteome</keyword>
<organism evidence="1 2">
    <name type="scientific">Parachitinimonas caeni</name>
    <dbReference type="NCBI Taxonomy" id="3031301"/>
    <lineage>
        <taxon>Bacteria</taxon>
        <taxon>Pseudomonadati</taxon>
        <taxon>Pseudomonadota</taxon>
        <taxon>Betaproteobacteria</taxon>
        <taxon>Neisseriales</taxon>
        <taxon>Chitinibacteraceae</taxon>
        <taxon>Parachitinimonas</taxon>
    </lineage>
</organism>
<proteinExistence type="predicted"/>
<dbReference type="InterPro" id="IPR017748">
    <property type="entry name" value="TagF"/>
</dbReference>
<dbReference type="Gene3D" id="3.40.1730.10">
    <property type="entry name" value="pa0076 domain"/>
    <property type="match status" value="1"/>
</dbReference>
<comment type="caution">
    <text evidence="1">The sequence shown here is derived from an EMBL/GenBank/DDBJ whole genome shotgun (WGS) entry which is preliminary data.</text>
</comment>
<protein>
    <submittedName>
        <fullName evidence="1">Type VI secretion system-associated protein TagF</fullName>
    </submittedName>
</protein>
<name>A0ABT7E2L2_9NEIS</name>
<dbReference type="NCBIfam" id="TIGR03373">
    <property type="entry name" value="VI_minor_4"/>
    <property type="match status" value="1"/>
</dbReference>
<dbReference type="Pfam" id="PF09867">
    <property type="entry name" value="TagF_N"/>
    <property type="match status" value="1"/>
</dbReference>
<dbReference type="PIRSF" id="PIRSF029287">
    <property type="entry name" value="UCP029287"/>
    <property type="match status" value="1"/>
</dbReference>
<dbReference type="RefSeq" id="WP_284102875.1">
    <property type="nucleotide sequence ID" value="NZ_JARRAF010000041.1"/>
</dbReference>
<gene>
    <name evidence="1" type="primary">tagF</name>
    <name evidence="1" type="ORF">PZA18_21160</name>
</gene>
<reference evidence="1" key="1">
    <citation type="submission" date="2023-03" db="EMBL/GenBank/DDBJ databases">
        <title>Chitinimonas shenzhenensis gen. nov., sp. nov., a novel member of family Burkholderiaceae isolated from activated sludge collected in Shen Zhen, China.</title>
        <authorList>
            <person name="Wang X."/>
        </authorList>
    </citation>
    <scope>NUCLEOTIDE SEQUENCE</scope>
    <source>
        <strain evidence="1">DQS-5</strain>
    </source>
</reference>
<accession>A0ABT7E2L2</accession>